<evidence type="ECO:0000256" key="1">
    <source>
        <dbReference type="ARBA" id="ARBA00004141"/>
    </source>
</evidence>
<feature type="transmembrane region" description="Helical" evidence="7">
    <location>
        <begin position="68"/>
        <end position="87"/>
    </location>
</feature>
<gene>
    <name evidence="9" type="ORF">AXG93_1953s1320</name>
</gene>
<feature type="transmembrane region" description="Helical" evidence="7">
    <location>
        <begin position="221"/>
        <end position="240"/>
    </location>
</feature>
<evidence type="ECO:0000256" key="6">
    <source>
        <dbReference type="SAM" id="MobiDB-lite"/>
    </source>
</evidence>
<dbReference type="SUPFAM" id="SSF52343">
    <property type="entry name" value="Ferredoxin reductase-like, C-terminal NADP-linked domain"/>
    <property type="match status" value="1"/>
</dbReference>
<comment type="caution">
    <text evidence="9">The sequence shown here is derived from an EMBL/GenBank/DDBJ whole genome shotgun (WGS) entry which is preliminary data.</text>
</comment>
<dbReference type="InterPro" id="IPR050369">
    <property type="entry name" value="RBOH/FRE"/>
</dbReference>
<evidence type="ECO:0000313" key="10">
    <source>
        <dbReference type="Proteomes" id="UP000077202"/>
    </source>
</evidence>
<keyword evidence="10" id="KW-1185">Reference proteome</keyword>
<accession>A0A176VS62</accession>
<feature type="transmembrane region" description="Helical" evidence="7">
    <location>
        <begin position="595"/>
        <end position="617"/>
    </location>
</feature>
<dbReference type="GO" id="GO:0016491">
    <property type="term" value="F:oxidoreductase activity"/>
    <property type="evidence" value="ECO:0007669"/>
    <property type="project" value="UniProtKB-KW"/>
</dbReference>
<dbReference type="InterPro" id="IPR000778">
    <property type="entry name" value="Cyt_b245_heavy_chain"/>
</dbReference>
<feature type="transmembrane region" description="Helical" evidence="7">
    <location>
        <begin position="260"/>
        <end position="287"/>
    </location>
</feature>
<dbReference type="Pfam" id="PF01794">
    <property type="entry name" value="Ferric_reduct"/>
    <property type="match status" value="1"/>
</dbReference>
<dbReference type="InterPro" id="IPR017938">
    <property type="entry name" value="Riboflavin_synthase-like_b-brl"/>
</dbReference>
<organism evidence="9 10">
    <name type="scientific">Marchantia polymorpha subsp. ruderalis</name>
    <dbReference type="NCBI Taxonomy" id="1480154"/>
    <lineage>
        <taxon>Eukaryota</taxon>
        <taxon>Viridiplantae</taxon>
        <taxon>Streptophyta</taxon>
        <taxon>Embryophyta</taxon>
        <taxon>Marchantiophyta</taxon>
        <taxon>Marchantiopsida</taxon>
        <taxon>Marchantiidae</taxon>
        <taxon>Marchantiales</taxon>
        <taxon>Marchantiaceae</taxon>
        <taxon>Marchantia</taxon>
    </lineage>
</organism>
<dbReference type="PANTHER" id="PTHR11972:SF194">
    <property type="entry name" value="FAD-BINDING FR-TYPE DOMAIN-CONTAINING PROTEIN"/>
    <property type="match status" value="1"/>
</dbReference>
<dbReference type="GO" id="GO:0005886">
    <property type="term" value="C:plasma membrane"/>
    <property type="evidence" value="ECO:0007669"/>
    <property type="project" value="TreeGrafter"/>
</dbReference>
<reference evidence="9" key="1">
    <citation type="submission" date="2016-03" db="EMBL/GenBank/DDBJ databases">
        <title>Mechanisms controlling the formation of the plant cell surface in tip-growing cells are functionally conserved among land plants.</title>
        <authorList>
            <person name="Honkanen S."/>
            <person name="Jones V.A."/>
            <person name="Morieri G."/>
            <person name="Champion C."/>
            <person name="Hetherington A.J."/>
            <person name="Kelly S."/>
            <person name="Saint-Marcoux D."/>
            <person name="Proust H."/>
            <person name="Prescott H."/>
            <person name="Dolan L."/>
        </authorList>
    </citation>
    <scope>NUCLEOTIDE SEQUENCE [LARGE SCALE GENOMIC DNA]</scope>
    <source>
        <tissue evidence="9">Whole gametophyte</tissue>
    </source>
</reference>
<name>A0A176VS62_MARPO</name>
<dbReference type="SUPFAM" id="SSF63380">
    <property type="entry name" value="Riboflavin synthase domain-like"/>
    <property type="match status" value="1"/>
</dbReference>
<dbReference type="InterPro" id="IPR013130">
    <property type="entry name" value="Fe3_Rdtase_TM_dom"/>
</dbReference>
<dbReference type="Gene3D" id="2.40.30.10">
    <property type="entry name" value="Translation factors"/>
    <property type="match status" value="1"/>
</dbReference>
<dbReference type="CDD" id="cd06186">
    <property type="entry name" value="NOX_Duox_like_FAD_NADP"/>
    <property type="match status" value="1"/>
</dbReference>
<protein>
    <recommendedName>
        <fullName evidence="8">FAD-binding FR-type domain-containing protein</fullName>
    </recommendedName>
</protein>
<sequence length="771" mass="87083">MVHQYPPSVMEDFDDNSCSPFPDFVLRRGLYLDISAHLGALYGPEVYHLVKESAAMATYVKGASQASLALQVLMGLAFIWWWMFWFLQPIETARNWIRKADEHISQKFLGTRGSTWLLQVFPFMVIAFLSYFAIALKRKIKPAVRNDSADQKPKLNIWSQPVILKSPLGMLTLADIIFLFVNIFLIAFYFIKMSVDRSNRIDNTKQKKGAHSRGQQKMESIGVYLGKAALIPFALLWIPVSRGSPFLRVTGVPFERAVKYHTWLGLMCVWILIAHGIVFFAYFPLIHHTSELWMWQHKGIAFFPGIIALGAGVLMLVTAFERMVYVVTPILLFFLDRFIRMVQSQKSVDILSTKVLPSGAIELKFAKPDNLEYNALSFMYVLVPGISKYEWHPFSVASSPLDETNQICIYIKPLGSYTKDIHDALIDTKHHKEAGKLKCPFGFKLNLEGPYGDESNFYLKYNSLVLVAGGIGVTPFLAILRDILHRHKLRQDHLPTSIQLVFCVRNEKDVCLLDTIKPSEILADYQDHVDIKVHVYVTSRVEISKDEEMNYSEAVVPYQHYSYTHMNEAPKQYIGPPLEVVRQMSILAGTGDDKWVAATFFATMLGYIVIFGIINVTGTYAKLTNYNRAMLYCIVLLLSVVGCGGAVLMIWAHTQKRKSSKTHTQELANSFPPSPVKEHKPSGGDIELRASQHTSWEGQVTLGQRPSWKVLFGDMAKQYEGKNVGVLVSGASKMQADVAAECKHHSNLNNSNVAFHYHSVSFELSKADITA</sequence>
<keyword evidence="4" id="KW-0560">Oxidoreductase</keyword>
<feature type="transmembrane region" description="Helical" evidence="7">
    <location>
        <begin position="116"/>
        <end position="136"/>
    </location>
</feature>
<evidence type="ECO:0000259" key="8">
    <source>
        <dbReference type="PROSITE" id="PS51384"/>
    </source>
</evidence>
<evidence type="ECO:0000256" key="7">
    <source>
        <dbReference type="SAM" id="Phobius"/>
    </source>
</evidence>
<dbReference type="Pfam" id="PF08030">
    <property type="entry name" value="NAD_binding_6"/>
    <property type="match status" value="1"/>
</dbReference>
<feature type="transmembrane region" description="Helical" evidence="7">
    <location>
        <begin position="168"/>
        <end position="191"/>
    </location>
</feature>
<dbReference type="InterPro" id="IPR013112">
    <property type="entry name" value="FAD-bd_8"/>
</dbReference>
<evidence type="ECO:0000313" key="9">
    <source>
        <dbReference type="EMBL" id="OAE23172.1"/>
    </source>
</evidence>
<dbReference type="AlphaFoldDB" id="A0A176VS62"/>
<evidence type="ECO:0000256" key="5">
    <source>
        <dbReference type="ARBA" id="ARBA00023136"/>
    </source>
</evidence>
<keyword evidence="3 7" id="KW-1133">Transmembrane helix</keyword>
<dbReference type="SFLD" id="SFLDG01168">
    <property type="entry name" value="Ferric_reductase_subgroup_(FRE"/>
    <property type="match status" value="1"/>
</dbReference>
<evidence type="ECO:0000256" key="3">
    <source>
        <dbReference type="ARBA" id="ARBA00022989"/>
    </source>
</evidence>
<feature type="transmembrane region" description="Helical" evidence="7">
    <location>
        <begin position="299"/>
        <end position="317"/>
    </location>
</feature>
<feature type="transmembrane region" description="Helical" evidence="7">
    <location>
        <begin position="629"/>
        <end position="651"/>
    </location>
</feature>
<evidence type="ECO:0000256" key="4">
    <source>
        <dbReference type="ARBA" id="ARBA00023002"/>
    </source>
</evidence>
<dbReference type="Proteomes" id="UP000077202">
    <property type="component" value="Unassembled WGS sequence"/>
</dbReference>
<evidence type="ECO:0000256" key="2">
    <source>
        <dbReference type="ARBA" id="ARBA00022692"/>
    </source>
</evidence>
<comment type="subcellular location">
    <subcellularLocation>
        <location evidence="1">Membrane</location>
        <topology evidence="1">Multi-pass membrane protein</topology>
    </subcellularLocation>
</comment>
<dbReference type="EMBL" id="LVLJ01002920">
    <property type="protein sequence ID" value="OAE23172.1"/>
    <property type="molecule type" value="Genomic_DNA"/>
</dbReference>
<dbReference type="PANTHER" id="PTHR11972">
    <property type="entry name" value="NADPH OXIDASE"/>
    <property type="match status" value="1"/>
</dbReference>
<dbReference type="Gene3D" id="3.40.50.80">
    <property type="entry name" value="Nucleotide-binding domain of ferredoxin-NADP reductase (FNR) module"/>
    <property type="match status" value="2"/>
</dbReference>
<feature type="region of interest" description="Disordered" evidence="6">
    <location>
        <begin position="661"/>
        <end position="683"/>
    </location>
</feature>
<feature type="transmembrane region" description="Helical" evidence="7">
    <location>
        <begin position="461"/>
        <end position="480"/>
    </location>
</feature>
<dbReference type="InterPro" id="IPR039261">
    <property type="entry name" value="FNR_nucleotide-bd"/>
</dbReference>
<keyword evidence="5 7" id="KW-0472">Membrane</keyword>
<keyword evidence="2 7" id="KW-0812">Transmembrane</keyword>
<dbReference type="Pfam" id="PF08022">
    <property type="entry name" value="FAD_binding_8"/>
    <property type="match status" value="1"/>
</dbReference>
<feature type="domain" description="FAD-binding FR-type" evidence="8">
    <location>
        <begin position="343"/>
        <end position="457"/>
    </location>
</feature>
<dbReference type="PROSITE" id="PS51384">
    <property type="entry name" value="FAD_FR"/>
    <property type="match status" value="1"/>
</dbReference>
<dbReference type="InterPro" id="IPR017927">
    <property type="entry name" value="FAD-bd_FR_type"/>
</dbReference>
<proteinExistence type="predicted"/>
<dbReference type="InterPro" id="IPR013121">
    <property type="entry name" value="Fe_red_NAD-bd_6"/>
</dbReference>
<dbReference type="PRINTS" id="PR00466">
    <property type="entry name" value="GP91PHOX"/>
</dbReference>
<dbReference type="SFLD" id="SFLDS00052">
    <property type="entry name" value="Ferric_Reductase_Domain"/>
    <property type="match status" value="1"/>
</dbReference>